<keyword evidence="7" id="KW-1185">Reference proteome</keyword>
<dbReference type="InterPro" id="IPR007472">
    <property type="entry name" value="N-end_Aminoacyl_Trfase_C"/>
</dbReference>
<name>A0A914EI21_9BILA</name>
<sequence>MPLIERFRSASACIQIDAKPEFELFDSFSSSLKTNSLLKFYQDQEKENQCPEIEYFGKVPLKRNCAHGREMEQLKLHTDTISVEDMNDLIDLGWRREGNNFYKVATQCCTTHALRLDVQDFKLSRQQRKILNHLAEYFRGETDQKNVKKPKNNKNSQEEYSLEAYFKRIFDSCNEHTLEIRLVRPGSSLFFDTYEESFQLFKKYQEHIHKNAYTREIFENMLVETPLPTTGKHYGTFHRQILIDGRLVGVDMFDILPDYNMAQTSYYNTDFMHLNLGTFMILNEILFTQKLSEKLGKTLYLSTGLYNHCFKKHHYKLQYATEILCIETC</sequence>
<dbReference type="WBParaSite" id="ACRNAN_scaffold8510.g25224.t1">
    <property type="protein sequence ID" value="ACRNAN_scaffold8510.g25224.t1"/>
    <property type="gene ID" value="ACRNAN_scaffold8510.g25224"/>
</dbReference>
<dbReference type="PANTHER" id="PTHR21367:SF1">
    <property type="entry name" value="ARGINYL-TRNA--PROTEIN TRANSFERASE 1"/>
    <property type="match status" value="1"/>
</dbReference>
<keyword evidence="3" id="KW-0808">Transferase</keyword>
<dbReference type="GO" id="GO:0005737">
    <property type="term" value="C:cytoplasm"/>
    <property type="evidence" value="ECO:0007669"/>
    <property type="project" value="TreeGrafter"/>
</dbReference>
<proteinExistence type="inferred from homology"/>
<dbReference type="PANTHER" id="PTHR21367">
    <property type="entry name" value="ARGININE-TRNA-PROTEIN TRANSFERASE 1"/>
    <property type="match status" value="1"/>
</dbReference>
<evidence type="ECO:0000313" key="7">
    <source>
        <dbReference type="Proteomes" id="UP000887540"/>
    </source>
</evidence>
<feature type="domain" description="N-end aminoacyl transferase N-terminal" evidence="5">
    <location>
        <begin position="74"/>
        <end position="129"/>
    </location>
</feature>
<evidence type="ECO:0000256" key="4">
    <source>
        <dbReference type="ARBA" id="ARBA00023315"/>
    </source>
</evidence>
<evidence type="ECO:0000256" key="3">
    <source>
        <dbReference type="ARBA" id="ARBA00022679"/>
    </source>
</evidence>
<dbReference type="InterPro" id="IPR030700">
    <property type="entry name" value="N-end_Aminoacyl_Trfase"/>
</dbReference>
<dbReference type="GO" id="GO:0004057">
    <property type="term" value="F:arginyl-tRNA--protein transferase activity"/>
    <property type="evidence" value="ECO:0007669"/>
    <property type="project" value="UniProtKB-EC"/>
</dbReference>
<comment type="similarity">
    <text evidence="1">Belongs to the R-transferase family.</text>
</comment>
<reference evidence="8" key="1">
    <citation type="submission" date="2022-11" db="UniProtKB">
        <authorList>
            <consortium name="WormBaseParasite"/>
        </authorList>
    </citation>
    <scope>IDENTIFICATION</scope>
</reference>
<dbReference type="Pfam" id="PF04377">
    <property type="entry name" value="ATE_C"/>
    <property type="match status" value="1"/>
</dbReference>
<dbReference type="Proteomes" id="UP000887540">
    <property type="component" value="Unplaced"/>
</dbReference>
<accession>A0A914EI21</accession>
<evidence type="ECO:0000259" key="5">
    <source>
        <dbReference type="Pfam" id="PF04376"/>
    </source>
</evidence>
<evidence type="ECO:0000313" key="8">
    <source>
        <dbReference type="WBParaSite" id="ACRNAN_scaffold8510.g25224.t1"/>
    </source>
</evidence>
<keyword evidence="4" id="KW-0012">Acyltransferase</keyword>
<feature type="domain" description="N-end rule aminoacyl transferase C-terminal" evidence="6">
    <location>
        <begin position="196"/>
        <end position="323"/>
    </location>
</feature>
<dbReference type="AlphaFoldDB" id="A0A914EI21"/>
<dbReference type="InterPro" id="IPR007471">
    <property type="entry name" value="N-end_Aminoacyl_Trfase_N"/>
</dbReference>
<protein>
    <recommendedName>
        <fullName evidence="2">arginyltransferase</fullName>
        <ecNumber evidence="2">2.3.2.8</ecNumber>
    </recommendedName>
</protein>
<evidence type="ECO:0000256" key="1">
    <source>
        <dbReference type="ARBA" id="ARBA00009991"/>
    </source>
</evidence>
<dbReference type="EC" id="2.3.2.8" evidence="2"/>
<dbReference type="Pfam" id="PF04376">
    <property type="entry name" value="ATE_N"/>
    <property type="match status" value="1"/>
</dbReference>
<organism evidence="7 8">
    <name type="scientific">Acrobeloides nanus</name>
    <dbReference type="NCBI Taxonomy" id="290746"/>
    <lineage>
        <taxon>Eukaryota</taxon>
        <taxon>Metazoa</taxon>
        <taxon>Ecdysozoa</taxon>
        <taxon>Nematoda</taxon>
        <taxon>Chromadorea</taxon>
        <taxon>Rhabditida</taxon>
        <taxon>Tylenchina</taxon>
        <taxon>Cephalobomorpha</taxon>
        <taxon>Cephaloboidea</taxon>
        <taxon>Cephalobidae</taxon>
        <taxon>Acrobeloides</taxon>
    </lineage>
</organism>
<evidence type="ECO:0000259" key="6">
    <source>
        <dbReference type="Pfam" id="PF04377"/>
    </source>
</evidence>
<evidence type="ECO:0000256" key="2">
    <source>
        <dbReference type="ARBA" id="ARBA00012025"/>
    </source>
</evidence>